<dbReference type="AlphaFoldDB" id="A0A644W0Z5"/>
<protein>
    <recommendedName>
        <fullName evidence="2">Type I restriction modification DNA specificity domain-containing protein</fullName>
    </recommendedName>
</protein>
<reference evidence="1" key="1">
    <citation type="submission" date="2019-08" db="EMBL/GenBank/DDBJ databases">
        <authorList>
            <person name="Kucharzyk K."/>
            <person name="Murdoch R.W."/>
            <person name="Higgins S."/>
            <person name="Loffler F."/>
        </authorList>
    </citation>
    <scope>NUCLEOTIDE SEQUENCE</scope>
</reference>
<accession>A0A644W0Z5</accession>
<dbReference type="EMBL" id="VSSQ01000546">
    <property type="protein sequence ID" value="MPL97228.1"/>
    <property type="molecule type" value="Genomic_DNA"/>
</dbReference>
<gene>
    <name evidence="1" type="ORF">SDC9_43416</name>
</gene>
<name>A0A644W0Z5_9ZZZZ</name>
<comment type="caution">
    <text evidence="1">The sequence shown here is derived from an EMBL/GenBank/DDBJ whole genome shotgun (WGS) entry which is preliminary data.</text>
</comment>
<proteinExistence type="predicted"/>
<dbReference type="Pfam" id="PF22105">
    <property type="entry name" value="DUF6943"/>
    <property type="match status" value="1"/>
</dbReference>
<sequence length="143" mass="16639">MCAFILKSYNQKEEIRNPHFFILNKGNNSGKPLLAPCPNCFVIIAENQEQVDQLRTLCYALWRCRAFEQHLHGSVIPFITIRSFRSVMAFHIPIIEQHAADFAQTVQALKLLEEREQNLKKTLRVVSEYKQAFVRQFFKNAGV</sequence>
<dbReference type="InterPro" id="IPR054223">
    <property type="entry name" value="DUF6943"/>
</dbReference>
<evidence type="ECO:0008006" key="2">
    <source>
        <dbReference type="Google" id="ProtNLM"/>
    </source>
</evidence>
<organism evidence="1">
    <name type="scientific">bioreactor metagenome</name>
    <dbReference type="NCBI Taxonomy" id="1076179"/>
    <lineage>
        <taxon>unclassified sequences</taxon>
        <taxon>metagenomes</taxon>
        <taxon>ecological metagenomes</taxon>
    </lineage>
</organism>
<evidence type="ECO:0000313" key="1">
    <source>
        <dbReference type="EMBL" id="MPL97228.1"/>
    </source>
</evidence>